<accession>A0ABY6IRZ4</accession>
<gene>
    <name evidence="1" type="ORF">OF122_06455</name>
</gene>
<evidence type="ECO:0000313" key="2">
    <source>
        <dbReference type="Proteomes" id="UP001163882"/>
    </source>
</evidence>
<keyword evidence="2" id="KW-1185">Reference proteome</keyword>
<name>A0ABY6IRZ4_9HYPH</name>
<organism evidence="1 2">
    <name type="scientific">Pelagibacterium flavum</name>
    <dbReference type="NCBI Taxonomy" id="2984530"/>
    <lineage>
        <taxon>Bacteria</taxon>
        <taxon>Pseudomonadati</taxon>
        <taxon>Pseudomonadota</taxon>
        <taxon>Alphaproteobacteria</taxon>
        <taxon>Hyphomicrobiales</taxon>
        <taxon>Devosiaceae</taxon>
        <taxon>Pelagibacterium</taxon>
    </lineage>
</organism>
<dbReference type="Proteomes" id="UP001163882">
    <property type="component" value="Chromosome"/>
</dbReference>
<evidence type="ECO:0000313" key="1">
    <source>
        <dbReference type="EMBL" id="UYQ73397.1"/>
    </source>
</evidence>
<dbReference type="EMBL" id="CP107716">
    <property type="protein sequence ID" value="UYQ73397.1"/>
    <property type="molecule type" value="Genomic_DNA"/>
</dbReference>
<proteinExistence type="predicted"/>
<sequence length="116" mass="12659">MSFSDLPHGNSDHDDPDAGMSFRARVALIFPDAASSRLARIGGVNGRTAQKWLAEEAPVPQDVLDYVEQQYARVHSVRLKTLEDAVEKASVDGVDSEVIAAHLSLLYAQLTGQKIR</sequence>
<protein>
    <submittedName>
        <fullName evidence="1">Uncharacterized protein</fullName>
    </submittedName>
</protein>
<dbReference type="RefSeq" id="WP_264226983.1">
    <property type="nucleotide sequence ID" value="NZ_CP107716.1"/>
</dbReference>
<reference evidence="1" key="1">
    <citation type="submission" date="2022-10" db="EMBL/GenBank/DDBJ databases">
        <title>YIM 151497 complete genome.</title>
        <authorList>
            <person name="Chen X."/>
        </authorList>
    </citation>
    <scope>NUCLEOTIDE SEQUENCE</scope>
    <source>
        <strain evidence="1">YIM 151497</strain>
    </source>
</reference>